<dbReference type="RefSeq" id="WP_117920041.1">
    <property type="nucleotide sequence ID" value="NZ_QRUL01000020.1"/>
</dbReference>
<dbReference type="EMBL" id="QSHU01000034">
    <property type="protein sequence ID" value="RHC34705.1"/>
    <property type="molecule type" value="Genomic_DNA"/>
</dbReference>
<organism evidence="1 2">
    <name type="scientific">Agathobacter rectalis</name>
    <dbReference type="NCBI Taxonomy" id="39491"/>
    <lineage>
        <taxon>Bacteria</taxon>
        <taxon>Bacillati</taxon>
        <taxon>Bacillota</taxon>
        <taxon>Clostridia</taxon>
        <taxon>Lachnospirales</taxon>
        <taxon>Lachnospiraceae</taxon>
        <taxon>Agathobacter</taxon>
    </lineage>
</organism>
<evidence type="ECO:0000313" key="2">
    <source>
        <dbReference type="Proteomes" id="UP000286104"/>
    </source>
</evidence>
<dbReference type="Proteomes" id="UP000286104">
    <property type="component" value="Unassembled WGS sequence"/>
</dbReference>
<gene>
    <name evidence="1" type="ORF">DW848_15625</name>
</gene>
<accession>A0A413ZWQ5</accession>
<protein>
    <submittedName>
        <fullName evidence="1">Uncharacterized protein</fullName>
    </submittedName>
</protein>
<proteinExistence type="predicted"/>
<evidence type="ECO:0000313" key="1">
    <source>
        <dbReference type="EMBL" id="RHC34705.1"/>
    </source>
</evidence>
<sequence length="116" mass="12746">MDSFVSNQAPIIGAQTQVAQQTATAPAMATAQHTPALGNITTDAKALRFIERAEAQISKIISSIGDMKKLSNKKYYSYTTAQVNEMMSAIQSAMDEVKKEFLTDTTEKKKRFTFSS</sequence>
<reference evidence="1 2" key="1">
    <citation type="submission" date="2018-08" db="EMBL/GenBank/DDBJ databases">
        <title>A genome reference for cultivated species of the human gut microbiota.</title>
        <authorList>
            <person name="Zou Y."/>
            <person name="Xue W."/>
            <person name="Luo G."/>
        </authorList>
    </citation>
    <scope>NUCLEOTIDE SEQUENCE [LARGE SCALE GENOMIC DNA]</scope>
    <source>
        <strain evidence="1 2">AM36-3AA</strain>
    </source>
</reference>
<comment type="caution">
    <text evidence="1">The sequence shown here is derived from an EMBL/GenBank/DDBJ whole genome shotgun (WGS) entry which is preliminary data.</text>
</comment>
<dbReference type="AlphaFoldDB" id="A0A413ZWQ5"/>
<name>A0A413ZWQ5_9FIRM</name>